<dbReference type="PANTHER" id="PTHR11161">
    <property type="entry name" value="O-ACYLTRANSFERASE"/>
    <property type="match status" value="1"/>
</dbReference>
<feature type="transmembrane region" description="Helical" evidence="1">
    <location>
        <begin position="434"/>
        <end position="458"/>
    </location>
</feature>
<dbReference type="AlphaFoldDB" id="A0A8S0YL85"/>
<keyword evidence="1" id="KW-1133">Transmembrane helix</keyword>
<feature type="transmembrane region" description="Helical" evidence="1">
    <location>
        <begin position="550"/>
        <end position="568"/>
    </location>
</feature>
<keyword evidence="2" id="KW-0732">Signal</keyword>
<evidence type="ECO:0000256" key="1">
    <source>
        <dbReference type="SAM" id="Phobius"/>
    </source>
</evidence>
<feature type="transmembrane region" description="Helical" evidence="1">
    <location>
        <begin position="478"/>
        <end position="498"/>
    </location>
</feature>
<feature type="chain" id="PRO_5035844623" description="Acyltransferase 3 domain-containing protein" evidence="2">
    <location>
        <begin position="20"/>
        <end position="647"/>
    </location>
</feature>
<organism evidence="4 5">
    <name type="scientific">Arctia plantaginis</name>
    <name type="common">Wood tiger moth</name>
    <name type="synonym">Phalaena plantaginis</name>
    <dbReference type="NCBI Taxonomy" id="874455"/>
    <lineage>
        <taxon>Eukaryota</taxon>
        <taxon>Metazoa</taxon>
        <taxon>Ecdysozoa</taxon>
        <taxon>Arthropoda</taxon>
        <taxon>Hexapoda</taxon>
        <taxon>Insecta</taxon>
        <taxon>Pterygota</taxon>
        <taxon>Neoptera</taxon>
        <taxon>Endopterygota</taxon>
        <taxon>Lepidoptera</taxon>
        <taxon>Glossata</taxon>
        <taxon>Ditrysia</taxon>
        <taxon>Noctuoidea</taxon>
        <taxon>Erebidae</taxon>
        <taxon>Arctiinae</taxon>
        <taxon>Arctia</taxon>
    </lineage>
</organism>
<dbReference type="EMBL" id="CADEBC010000002">
    <property type="protein sequence ID" value="CAB3219738.1"/>
    <property type="molecule type" value="Genomic_DNA"/>
</dbReference>
<dbReference type="OrthoDB" id="10265389at2759"/>
<evidence type="ECO:0000313" key="5">
    <source>
        <dbReference type="Proteomes" id="UP000494106"/>
    </source>
</evidence>
<keyword evidence="1" id="KW-0812">Transmembrane</keyword>
<feature type="transmembrane region" description="Helical" evidence="1">
    <location>
        <begin position="390"/>
        <end position="411"/>
    </location>
</feature>
<proteinExistence type="predicted"/>
<feature type="transmembrane region" description="Helical" evidence="1">
    <location>
        <begin position="580"/>
        <end position="605"/>
    </location>
</feature>
<keyword evidence="1" id="KW-0472">Membrane</keyword>
<feature type="signal peptide" evidence="2">
    <location>
        <begin position="1"/>
        <end position="19"/>
    </location>
</feature>
<name>A0A8S0YL85_ARCPL</name>
<protein>
    <recommendedName>
        <fullName evidence="3">Acyltransferase 3 domain-containing protein</fullName>
    </recommendedName>
</protein>
<sequence>MWRQVVIVVSCCVVIPVLSSVVEINDTIATTLPPLYHLDDWSRCQRTGDVYCIVDAVLYTTQPSRTMALLQRYSQQKFKHYNRTQIHRGVCVSRCGKVNHTTGSWHDAAQSCVSIGVAKYELQAEVTSVDWCMSVDSPPTSSGPARALAVLCTMLVALACLATGVHVLGDRCAKAECNRYLLAFSLKKNWDILTYDRRKPRTDDRMKAVACLEGIRFMGTQGVIFSHVLLIYVYLYIDNPLYVEQMYDMFAWKAVFNSPLWLQAFFAMSGFLTAYSVLISSPFKPITPFKCLLSIVNRWVRLTPVAVFALWFTMAWFPLLGSGPQWSWLVEREATECLDRWWYHVLYVHNYLPPGKFCMGHTWYLAADMQLHIVGVLLMLFLMRYRNGTIPVLMLTAVGSGVAAGLVVYFYELTPIVTAQSPEDRRNMFAGSKILSLVYLPFWMNLPGYIGGMATAFFFHHNLTEGTIKLNNSGIFNLLYHSALLLGGVVVFSGTVFLSDMPLPQWASALYASLDRTLVSIFFCIFMLGCFSRCMSMVRNFLEWRCFHILGRLSYCVFLIHFIVLRLTLASNTQLGHASILSMISLLITSSALSYVAAIPLCLLVELPLIQLWKACTEGEPYRPATPDQPARKDFDLVSSIKKGTDA</sequence>
<feature type="transmembrane region" description="Helical" evidence="1">
    <location>
        <begin position="147"/>
        <end position="169"/>
    </location>
</feature>
<dbReference type="Pfam" id="PF01757">
    <property type="entry name" value="Acyl_transf_3"/>
    <property type="match status" value="1"/>
</dbReference>
<evidence type="ECO:0000259" key="3">
    <source>
        <dbReference type="Pfam" id="PF01757"/>
    </source>
</evidence>
<dbReference type="PANTHER" id="PTHR11161:SF22">
    <property type="entry name" value="ACYLTRANSFERASE 3 DOMAIN-CONTAINING PROTEIN-RELATED"/>
    <property type="match status" value="1"/>
</dbReference>
<reference evidence="4 5" key="1">
    <citation type="submission" date="2020-04" db="EMBL/GenBank/DDBJ databases">
        <authorList>
            <person name="Wallbank WR R."/>
            <person name="Pardo Diaz C."/>
            <person name="Kozak K."/>
            <person name="Martin S."/>
            <person name="Jiggins C."/>
            <person name="Moest M."/>
            <person name="Warren A I."/>
            <person name="Byers J.R.P. K."/>
            <person name="Montejo-Kovacevich G."/>
            <person name="Yen C E."/>
        </authorList>
    </citation>
    <scope>NUCLEOTIDE SEQUENCE [LARGE SCALE GENOMIC DNA]</scope>
</reference>
<comment type="caution">
    <text evidence="4">The sequence shown here is derived from an EMBL/GenBank/DDBJ whole genome shotgun (WGS) entry which is preliminary data.</text>
</comment>
<feature type="domain" description="Acyltransferase 3" evidence="3">
    <location>
        <begin position="210"/>
        <end position="597"/>
    </location>
</feature>
<keyword evidence="5" id="KW-1185">Reference proteome</keyword>
<feature type="transmembrane region" description="Helical" evidence="1">
    <location>
        <begin position="260"/>
        <end position="278"/>
    </location>
</feature>
<evidence type="ECO:0000256" key="2">
    <source>
        <dbReference type="SAM" id="SignalP"/>
    </source>
</evidence>
<evidence type="ECO:0000313" key="4">
    <source>
        <dbReference type="EMBL" id="CAB3219738.1"/>
    </source>
</evidence>
<feature type="transmembrane region" description="Helical" evidence="1">
    <location>
        <begin position="215"/>
        <end position="237"/>
    </location>
</feature>
<dbReference type="Proteomes" id="UP000494106">
    <property type="component" value="Unassembled WGS sequence"/>
</dbReference>
<dbReference type="GO" id="GO:0016747">
    <property type="term" value="F:acyltransferase activity, transferring groups other than amino-acyl groups"/>
    <property type="evidence" value="ECO:0007669"/>
    <property type="project" value="InterPro"/>
</dbReference>
<feature type="transmembrane region" description="Helical" evidence="1">
    <location>
        <begin position="518"/>
        <end position="538"/>
    </location>
</feature>
<feature type="transmembrane region" description="Helical" evidence="1">
    <location>
        <begin position="363"/>
        <end position="383"/>
    </location>
</feature>
<dbReference type="InterPro" id="IPR002656">
    <property type="entry name" value="Acyl_transf_3_dom"/>
</dbReference>
<dbReference type="InterPro" id="IPR052728">
    <property type="entry name" value="O2_lipid_transport_reg"/>
</dbReference>
<feature type="transmembrane region" description="Helical" evidence="1">
    <location>
        <begin position="299"/>
        <end position="319"/>
    </location>
</feature>
<gene>
    <name evidence="4" type="ORF">APLA_LOCUS52</name>
</gene>
<accession>A0A8S0YL85</accession>